<name>A0A8J3GAC8_9BACT</name>
<reference evidence="9 10" key="1">
    <citation type="journal article" date="2014" name="Int. J. Syst. Evol. Microbiol.">
        <title>Complete genome sequence of Corynebacterium casei LMG S-19264T (=DSM 44701T), isolated from a smear-ripened cheese.</title>
        <authorList>
            <consortium name="US DOE Joint Genome Institute (JGI-PGF)"/>
            <person name="Walter F."/>
            <person name="Albersmeier A."/>
            <person name="Kalinowski J."/>
            <person name="Ruckert C."/>
        </authorList>
    </citation>
    <scope>NUCLEOTIDE SEQUENCE [LARGE SCALE GENOMIC DNA]</scope>
    <source>
        <strain evidence="9 10">KCTC 12866</strain>
    </source>
</reference>
<dbReference type="SUPFAM" id="SSF82689">
    <property type="entry name" value="Mechanosensitive channel protein MscS (YggB), C-terminal domain"/>
    <property type="match status" value="1"/>
</dbReference>
<evidence type="ECO:0000256" key="3">
    <source>
        <dbReference type="ARBA" id="ARBA00022475"/>
    </source>
</evidence>
<dbReference type="RefSeq" id="WP_189565016.1">
    <property type="nucleotide sequence ID" value="NZ_BMXF01000002.1"/>
</dbReference>
<dbReference type="GO" id="GO:0005886">
    <property type="term" value="C:plasma membrane"/>
    <property type="evidence" value="ECO:0007669"/>
    <property type="project" value="UniProtKB-SubCell"/>
</dbReference>
<proteinExistence type="inferred from homology"/>
<dbReference type="Gene3D" id="1.10.287.1260">
    <property type="match status" value="1"/>
</dbReference>
<evidence type="ECO:0000256" key="1">
    <source>
        <dbReference type="ARBA" id="ARBA00004651"/>
    </source>
</evidence>
<evidence type="ECO:0000256" key="7">
    <source>
        <dbReference type="SAM" id="Phobius"/>
    </source>
</evidence>
<evidence type="ECO:0000259" key="8">
    <source>
        <dbReference type="Pfam" id="PF00924"/>
    </source>
</evidence>
<dbReference type="PANTHER" id="PTHR30221:SF1">
    <property type="entry name" value="SMALL-CONDUCTANCE MECHANOSENSITIVE CHANNEL"/>
    <property type="match status" value="1"/>
</dbReference>
<feature type="transmembrane region" description="Helical" evidence="7">
    <location>
        <begin position="59"/>
        <end position="83"/>
    </location>
</feature>
<evidence type="ECO:0000256" key="5">
    <source>
        <dbReference type="ARBA" id="ARBA00022989"/>
    </source>
</evidence>
<feature type="domain" description="Mechanosensitive ion channel MscS" evidence="8">
    <location>
        <begin position="113"/>
        <end position="176"/>
    </location>
</feature>
<evidence type="ECO:0000256" key="6">
    <source>
        <dbReference type="ARBA" id="ARBA00023136"/>
    </source>
</evidence>
<keyword evidence="4 7" id="KW-0812">Transmembrane</keyword>
<dbReference type="InterPro" id="IPR023408">
    <property type="entry name" value="MscS_beta-dom_sf"/>
</dbReference>
<comment type="subcellular location">
    <subcellularLocation>
        <location evidence="1">Cell membrane</location>
        <topology evidence="1">Multi-pass membrane protein</topology>
    </subcellularLocation>
</comment>
<accession>A0A8J3GAC8</accession>
<keyword evidence="5 7" id="KW-1133">Transmembrane helix</keyword>
<dbReference type="Proteomes" id="UP000598271">
    <property type="component" value="Unassembled WGS sequence"/>
</dbReference>
<dbReference type="InterPro" id="IPR011066">
    <property type="entry name" value="MscS_channel_C_sf"/>
</dbReference>
<keyword evidence="10" id="KW-1185">Reference proteome</keyword>
<dbReference type="SUPFAM" id="SSF82861">
    <property type="entry name" value="Mechanosensitive channel protein MscS (YggB), transmembrane region"/>
    <property type="match status" value="1"/>
</dbReference>
<dbReference type="AlphaFoldDB" id="A0A8J3GAC8"/>
<dbReference type="SUPFAM" id="SSF50182">
    <property type="entry name" value="Sm-like ribonucleoproteins"/>
    <property type="match status" value="1"/>
</dbReference>
<keyword evidence="3" id="KW-1003">Cell membrane</keyword>
<feature type="transmembrane region" description="Helical" evidence="7">
    <location>
        <begin position="15"/>
        <end position="39"/>
    </location>
</feature>
<dbReference type="InterPro" id="IPR006685">
    <property type="entry name" value="MscS_channel_2nd"/>
</dbReference>
<protein>
    <recommendedName>
        <fullName evidence="8">Mechanosensitive ion channel MscS domain-containing protein</fullName>
    </recommendedName>
</protein>
<comment type="caution">
    <text evidence="9">The sequence shown here is derived from an EMBL/GenBank/DDBJ whole genome shotgun (WGS) entry which is preliminary data.</text>
</comment>
<evidence type="ECO:0000256" key="4">
    <source>
        <dbReference type="ARBA" id="ARBA00022692"/>
    </source>
</evidence>
<keyword evidence="6 7" id="KW-0472">Membrane</keyword>
<dbReference type="InterPro" id="IPR045275">
    <property type="entry name" value="MscS_archaea/bacteria_type"/>
</dbReference>
<dbReference type="GO" id="GO:0008381">
    <property type="term" value="F:mechanosensitive monoatomic ion channel activity"/>
    <property type="evidence" value="ECO:0007669"/>
    <property type="project" value="InterPro"/>
</dbReference>
<dbReference type="EMBL" id="BMXF01000002">
    <property type="protein sequence ID" value="GHB71913.1"/>
    <property type="molecule type" value="Genomic_DNA"/>
</dbReference>
<organism evidence="9 10">
    <name type="scientific">Persicitalea jodogahamensis</name>
    <dbReference type="NCBI Taxonomy" id="402147"/>
    <lineage>
        <taxon>Bacteria</taxon>
        <taxon>Pseudomonadati</taxon>
        <taxon>Bacteroidota</taxon>
        <taxon>Cytophagia</taxon>
        <taxon>Cytophagales</taxon>
        <taxon>Spirosomataceae</taxon>
        <taxon>Persicitalea</taxon>
    </lineage>
</organism>
<dbReference type="PANTHER" id="PTHR30221">
    <property type="entry name" value="SMALL-CONDUCTANCE MECHANOSENSITIVE CHANNEL"/>
    <property type="match status" value="1"/>
</dbReference>
<comment type="similarity">
    <text evidence="2">Belongs to the MscS (TC 1.A.23) family.</text>
</comment>
<dbReference type="InterPro" id="IPR011014">
    <property type="entry name" value="MscS_channel_TM-2"/>
</dbReference>
<dbReference type="InterPro" id="IPR010920">
    <property type="entry name" value="LSM_dom_sf"/>
</dbReference>
<evidence type="ECO:0000256" key="2">
    <source>
        <dbReference type="ARBA" id="ARBA00008017"/>
    </source>
</evidence>
<gene>
    <name evidence="9" type="ORF">GCM10007390_27330</name>
</gene>
<dbReference type="Gene3D" id="3.30.70.100">
    <property type="match status" value="1"/>
</dbReference>
<evidence type="ECO:0000313" key="10">
    <source>
        <dbReference type="Proteomes" id="UP000598271"/>
    </source>
</evidence>
<feature type="transmembrane region" description="Helical" evidence="7">
    <location>
        <begin position="89"/>
        <end position="108"/>
    </location>
</feature>
<dbReference type="Pfam" id="PF00924">
    <property type="entry name" value="MS_channel_2nd"/>
    <property type="match status" value="1"/>
</dbReference>
<dbReference type="Gene3D" id="2.30.30.60">
    <property type="match status" value="1"/>
</dbReference>
<sequence length="282" mass="31361">MNQFTIDLWKVLHSYYLGFVKLLPRLALAVVLFLLFLFIARQVRRWLLPKILRNSEDSLLTGFLGDMGYWIVLILGISVALGALGFDGAVTKILAGAGLSAFILGFALKDIGENFLAGILLAFKRPFHIGDLVETQGVKGRIIDMTLRETIIKTLDGKDVFVPNAGILNNPLYNYSVDDFLRLEFSVDLDNREDYKKAIPLIENALKETEGVLHESHQHEAVASVEETKSNALCMKVSFWIKSPEAEKESPTIKSRAIQNVLHALKQHGFSYAPQKAGSGDS</sequence>
<evidence type="ECO:0000313" key="9">
    <source>
        <dbReference type="EMBL" id="GHB71913.1"/>
    </source>
</evidence>